<gene>
    <name evidence="2" type="ORF">EI983_13760</name>
</gene>
<evidence type="ECO:0000256" key="1">
    <source>
        <dbReference type="SAM" id="MobiDB-lite"/>
    </source>
</evidence>
<name>A0A6I6IT08_9RHOB</name>
<dbReference type="EMBL" id="CP034348">
    <property type="protein sequence ID" value="QGX99274.1"/>
    <property type="molecule type" value="Genomic_DNA"/>
</dbReference>
<dbReference type="AlphaFoldDB" id="A0A6I6IT08"/>
<dbReference type="OrthoDB" id="7161229at2"/>
<reference evidence="3" key="1">
    <citation type="submission" date="2018-12" db="EMBL/GenBank/DDBJ databases">
        <title>Complete genome sequence of Roseovarius sp. MME-070.</title>
        <authorList>
            <person name="Nam Y.-D."/>
            <person name="Kang J."/>
            <person name="Chung W.-H."/>
            <person name="Park Y.S."/>
        </authorList>
    </citation>
    <scope>NUCLEOTIDE SEQUENCE [LARGE SCALE GENOMIC DNA]</scope>
    <source>
        <strain evidence="3">MME-070</strain>
    </source>
</reference>
<feature type="compositionally biased region" description="Polar residues" evidence="1">
    <location>
        <begin position="51"/>
        <end position="61"/>
    </location>
</feature>
<dbReference type="SUPFAM" id="SSF74653">
    <property type="entry name" value="TolA/TonB C-terminal domain"/>
    <property type="match status" value="1"/>
</dbReference>
<feature type="compositionally biased region" description="Acidic residues" evidence="1">
    <location>
        <begin position="183"/>
        <end position="200"/>
    </location>
</feature>
<proteinExistence type="predicted"/>
<evidence type="ECO:0000313" key="3">
    <source>
        <dbReference type="Proteomes" id="UP000428330"/>
    </source>
</evidence>
<accession>A0A6I6IT08</accession>
<organism evidence="2 3">
    <name type="scientific">Roseovarius faecimaris</name>
    <dbReference type="NCBI Taxonomy" id="2494550"/>
    <lineage>
        <taxon>Bacteria</taxon>
        <taxon>Pseudomonadati</taxon>
        <taxon>Pseudomonadota</taxon>
        <taxon>Alphaproteobacteria</taxon>
        <taxon>Rhodobacterales</taxon>
        <taxon>Roseobacteraceae</taxon>
        <taxon>Roseovarius</taxon>
    </lineage>
</organism>
<protein>
    <submittedName>
        <fullName evidence="2">Energy transducer TonB</fullName>
    </submittedName>
</protein>
<sequence length="363" mass="38578">MNTGQYISGAGHIGLIGWAILGGVFTAEPLPFEVTEVTAISSEEYAALIAPQQSPEATSEIVTPEAPEPEEETPDIAATPDTAPEQVEPEVAEPATVDDTPEVTEPAPLPEAEVSDDPPVLEPPSEDVAVLLPDDAVRPQPRPAERVAPEPVAQPEPDVRIDDVTQPETAPDEAAEIPREETEQSAEEEATTEIVTEAEEPAQSAPTRSVRPKTRPSRPQPTEEPAESSQPDTAVNDALAEALGNSGGETQRAPSGPPLTAGEKDALRVAVEKCWNVGSLSSEALQTTVVVSVQMAEDGKPNIGTIRMIGSEGGSGTAARQAFEAARRAIIRCGSSGFNLPRDKFDHWRDIEMTFNPEKMRIK</sequence>
<feature type="region of interest" description="Disordered" evidence="1">
    <location>
        <begin position="50"/>
        <end position="233"/>
    </location>
</feature>
<dbReference type="KEGG" id="rom:EI983_13760"/>
<dbReference type="Gene3D" id="3.30.1150.10">
    <property type="match status" value="1"/>
</dbReference>
<evidence type="ECO:0000313" key="2">
    <source>
        <dbReference type="EMBL" id="QGX99274.1"/>
    </source>
</evidence>
<dbReference type="Proteomes" id="UP000428330">
    <property type="component" value="Chromosome"/>
</dbReference>
<dbReference type="RefSeq" id="WP_157707955.1">
    <property type="nucleotide sequence ID" value="NZ_CP034348.1"/>
</dbReference>
<keyword evidence="3" id="KW-1185">Reference proteome</keyword>
<feature type="compositionally biased region" description="Low complexity" evidence="1">
    <location>
        <begin position="75"/>
        <end position="86"/>
    </location>
</feature>